<proteinExistence type="predicted"/>
<keyword evidence="2" id="KW-1185">Reference proteome</keyword>
<comment type="caution">
    <text evidence="1">The sequence shown here is derived from an EMBL/GenBank/DDBJ whole genome shotgun (WGS) entry which is preliminary data.</text>
</comment>
<reference evidence="1" key="1">
    <citation type="submission" date="2020-05" db="EMBL/GenBank/DDBJ databases">
        <title>Large-scale comparative analyses of tick genomes elucidate their genetic diversity and vector capacities.</title>
        <authorList>
            <person name="Jia N."/>
            <person name="Wang J."/>
            <person name="Shi W."/>
            <person name="Du L."/>
            <person name="Sun Y."/>
            <person name="Zhan W."/>
            <person name="Jiang J."/>
            <person name="Wang Q."/>
            <person name="Zhang B."/>
            <person name="Ji P."/>
            <person name="Sakyi L.B."/>
            <person name="Cui X."/>
            <person name="Yuan T."/>
            <person name="Jiang B."/>
            <person name="Yang W."/>
            <person name="Lam T.T.-Y."/>
            <person name="Chang Q."/>
            <person name="Ding S."/>
            <person name="Wang X."/>
            <person name="Zhu J."/>
            <person name="Ruan X."/>
            <person name="Zhao L."/>
            <person name="Wei J."/>
            <person name="Que T."/>
            <person name="Du C."/>
            <person name="Cheng J."/>
            <person name="Dai P."/>
            <person name="Han X."/>
            <person name="Huang E."/>
            <person name="Gao Y."/>
            <person name="Liu J."/>
            <person name="Shao H."/>
            <person name="Ye R."/>
            <person name="Li L."/>
            <person name="Wei W."/>
            <person name="Wang X."/>
            <person name="Wang C."/>
            <person name="Yang T."/>
            <person name="Huo Q."/>
            <person name="Li W."/>
            <person name="Guo W."/>
            <person name="Chen H."/>
            <person name="Zhou L."/>
            <person name="Ni X."/>
            <person name="Tian J."/>
            <person name="Zhou Y."/>
            <person name="Sheng Y."/>
            <person name="Liu T."/>
            <person name="Pan Y."/>
            <person name="Xia L."/>
            <person name="Li J."/>
            <person name="Zhao F."/>
            <person name="Cao W."/>
        </authorList>
    </citation>
    <scope>NUCLEOTIDE SEQUENCE</scope>
    <source>
        <strain evidence="1">Dsil-2018</strain>
    </source>
</reference>
<sequence length="390" mass="43453">MNSHKRRLLALTVILTELKDDEMFYANAKRHKKDHTGREGPDAHSKQLLADRLNAGPNDYRNLLRVSREQFLHLLSRVRAGIQKDKSSTHRHISAQTRLQVTLRYLASGELPQSLGEQFKLGCADVGALIQKTCTVIYKELKDDFMRAPKTEEDWKEVMRVFKDKCNFPNCVGALSGRHVVIKKPSKSSGMYMNSKKTFSLILLAVVDANCKFIYIDVGAKGAQEANEVWQATPLHKALSSNKARLPEVVKVASSPDILLPPVFVTDDPLPLERHVMKPFGGTNLTQDKRMFNDRLSRARQVVDDAFGTMENRFGCLRNVIQERPERAAAIIYATCVLHNFLGNSVPSPPGASAEASCGSSTFFGFPLSCGDTSSDGAAIRDDLTVFFNR</sequence>
<organism evidence="1 2">
    <name type="scientific">Dermacentor silvarum</name>
    <name type="common">Tick</name>
    <dbReference type="NCBI Taxonomy" id="543639"/>
    <lineage>
        <taxon>Eukaryota</taxon>
        <taxon>Metazoa</taxon>
        <taxon>Ecdysozoa</taxon>
        <taxon>Arthropoda</taxon>
        <taxon>Chelicerata</taxon>
        <taxon>Arachnida</taxon>
        <taxon>Acari</taxon>
        <taxon>Parasitiformes</taxon>
        <taxon>Ixodida</taxon>
        <taxon>Ixodoidea</taxon>
        <taxon>Ixodidae</taxon>
        <taxon>Rhipicephalinae</taxon>
        <taxon>Dermacentor</taxon>
    </lineage>
</organism>
<dbReference type="EMBL" id="CM023479">
    <property type="protein sequence ID" value="KAH7974258.1"/>
    <property type="molecule type" value="Genomic_DNA"/>
</dbReference>
<accession>A0ACB8DPI2</accession>
<name>A0ACB8DPI2_DERSI</name>
<evidence type="ECO:0000313" key="1">
    <source>
        <dbReference type="EMBL" id="KAH7974258.1"/>
    </source>
</evidence>
<gene>
    <name evidence="1" type="ORF">HPB49_013351</name>
</gene>
<protein>
    <submittedName>
        <fullName evidence="1">Uncharacterized protein</fullName>
    </submittedName>
</protein>
<dbReference type="Proteomes" id="UP000821865">
    <property type="component" value="Chromosome 10"/>
</dbReference>
<evidence type="ECO:0000313" key="2">
    <source>
        <dbReference type="Proteomes" id="UP000821865"/>
    </source>
</evidence>